<evidence type="ECO:0000256" key="2">
    <source>
        <dbReference type="SAM" id="MobiDB-lite"/>
    </source>
</evidence>
<dbReference type="AlphaFoldDB" id="A0A8H6D6Z3"/>
<feature type="compositionally biased region" description="Basic and acidic residues" evidence="2">
    <location>
        <begin position="358"/>
        <end position="374"/>
    </location>
</feature>
<dbReference type="Proteomes" id="UP000544331">
    <property type="component" value="Unassembled WGS sequence"/>
</dbReference>
<evidence type="ECO:0000313" key="4">
    <source>
        <dbReference type="Proteomes" id="UP000544331"/>
    </source>
</evidence>
<comment type="caution">
    <text evidence="3">The sequence shown here is derived from an EMBL/GenBank/DDBJ whole genome shotgun (WGS) entry which is preliminary data.</text>
</comment>
<dbReference type="OrthoDB" id="3594103at2759"/>
<dbReference type="PANTHER" id="PTHR37538">
    <property type="entry name" value="BTB DOMAIN-CONTAINING PROTEIN"/>
    <property type="match status" value="1"/>
</dbReference>
<name>A0A8H6D6Z3_9HYPO</name>
<dbReference type="PANTHER" id="PTHR37538:SF1">
    <property type="entry name" value="BTB DOMAIN-CONTAINING PROTEIN"/>
    <property type="match status" value="1"/>
</dbReference>
<reference evidence="3 4" key="1">
    <citation type="submission" date="2020-05" db="EMBL/GenBank/DDBJ databases">
        <title>Identification and distribution of gene clusters putatively required for synthesis of sphingolipid metabolism inhibitors in phylogenetically diverse species of the filamentous fungus Fusarium.</title>
        <authorList>
            <person name="Kim H.-S."/>
            <person name="Busman M."/>
            <person name="Brown D.W."/>
            <person name="Divon H."/>
            <person name="Uhlig S."/>
            <person name="Proctor R.H."/>
        </authorList>
    </citation>
    <scope>NUCLEOTIDE SEQUENCE [LARGE SCALE GENOMIC DNA]</scope>
    <source>
        <strain evidence="3 4">NRRL 66235</strain>
    </source>
</reference>
<accession>A0A8H6D6Z3</accession>
<gene>
    <name evidence="3" type="ORF">FMUND_11890</name>
</gene>
<sequence>MAEYGDVRPTSSPYESGICAVYFSEKGPLHIPRSFLTESMKESAKLNPDAESHTLFEMWLDDITVDAGHVIIHYLVTGTYQCLQPQEKEHEKQVSAELATAIRVYVATGILGMPRLREMTRAEIVRLGDQLSLPVLITVMEEAALPFDENLAIATYIESRVLSFNQHAIPDGESGADTILDMMGVSNSLSKVLLRSIILTKASESRQQEDPNYQSTTSGYPAIVLHQAEAAMKQAEEQTAQKVEKEAARQAEEVALACEADELRHLKQKRAKGKKLTRKQQSRLDILTHKNTDRRLGEQEARKAEIYEPRPAEEYLAKPSRAQTRWIPPHTREHCFSTTVAYPYHTDTGTMDQIPKPKTFERHSECDIETESDRSLTTQFTPSFSQSSPEDEAALDW</sequence>
<feature type="region of interest" description="Disordered" evidence="2">
    <location>
        <begin position="347"/>
        <end position="397"/>
    </location>
</feature>
<feature type="compositionally biased region" description="Low complexity" evidence="2">
    <location>
        <begin position="377"/>
        <end position="388"/>
    </location>
</feature>
<evidence type="ECO:0000313" key="3">
    <source>
        <dbReference type="EMBL" id="KAF5705914.1"/>
    </source>
</evidence>
<dbReference type="EMBL" id="JAAOAN010000468">
    <property type="protein sequence ID" value="KAF5705914.1"/>
    <property type="molecule type" value="Genomic_DNA"/>
</dbReference>
<proteinExistence type="predicted"/>
<feature type="coiled-coil region" evidence="1">
    <location>
        <begin position="225"/>
        <end position="253"/>
    </location>
</feature>
<keyword evidence="1" id="KW-0175">Coiled coil</keyword>
<organism evidence="3 4">
    <name type="scientific">Fusarium mundagurra</name>
    <dbReference type="NCBI Taxonomy" id="1567541"/>
    <lineage>
        <taxon>Eukaryota</taxon>
        <taxon>Fungi</taxon>
        <taxon>Dikarya</taxon>
        <taxon>Ascomycota</taxon>
        <taxon>Pezizomycotina</taxon>
        <taxon>Sordariomycetes</taxon>
        <taxon>Hypocreomycetidae</taxon>
        <taxon>Hypocreales</taxon>
        <taxon>Nectriaceae</taxon>
        <taxon>Fusarium</taxon>
        <taxon>Fusarium fujikuroi species complex</taxon>
    </lineage>
</organism>
<protein>
    <submittedName>
        <fullName evidence="3">Uncharacterized protein</fullName>
    </submittedName>
</protein>
<evidence type="ECO:0000256" key="1">
    <source>
        <dbReference type="SAM" id="Coils"/>
    </source>
</evidence>
<keyword evidence="4" id="KW-1185">Reference proteome</keyword>